<sequence length="336" mass="33855">MTLVRELVWVGPHAGAHRPALRCGISVGLPMVALLAAGRVDLLGAAAFGAFTAIYARGLTVPARTAQQAVVGAGLTASVVVGLLAAHLPAWQGLIMLVGVAVAATVAGQVVDWKPGGPLFFVFAAGAFAGAPAFGFAAALQVVAVTAGTAAFAVLVGSAGAVRPTHVRAAAPLVAVPLRAAVRREIVLEVLLACAVTAPLAVLLGVEHVYWALIAAVVPLSVAAGRVARGLHRVAGTLLGLVVAVPLLAAHPPGWAIVLVAVVLQVGAELFVLRNYGLALVFITPLALVVGSTMHPAPIGDLLADRLLATVAGVAVALLVVSGGWCLRTTHRARTR</sequence>
<dbReference type="EMBL" id="BAABGT010000029">
    <property type="protein sequence ID" value="GAA4544580.1"/>
    <property type="molecule type" value="Genomic_DNA"/>
</dbReference>
<reference evidence="8" key="1">
    <citation type="journal article" date="2019" name="Int. J. Syst. Evol. Microbiol.">
        <title>The Global Catalogue of Microorganisms (GCM) 10K type strain sequencing project: providing services to taxonomists for standard genome sequencing and annotation.</title>
        <authorList>
            <consortium name="The Broad Institute Genomics Platform"/>
            <consortium name="The Broad Institute Genome Sequencing Center for Infectious Disease"/>
            <person name="Wu L."/>
            <person name="Ma J."/>
        </authorList>
    </citation>
    <scope>NUCLEOTIDE SEQUENCE [LARGE SCALE GENOMIC DNA]</scope>
    <source>
        <strain evidence="8">JCM 17906</strain>
    </source>
</reference>
<keyword evidence="2 5" id="KW-0812">Transmembrane</keyword>
<evidence type="ECO:0000256" key="3">
    <source>
        <dbReference type="ARBA" id="ARBA00022989"/>
    </source>
</evidence>
<protein>
    <submittedName>
        <fullName evidence="7">FUSC family protein</fullName>
    </submittedName>
</protein>
<dbReference type="RefSeq" id="WP_345415807.1">
    <property type="nucleotide sequence ID" value="NZ_BAABGT010000029.1"/>
</dbReference>
<feature type="transmembrane region" description="Helical" evidence="5">
    <location>
        <begin position="307"/>
        <end position="327"/>
    </location>
</feature>
<proteinExistence type="predicted"/>
<feature type="transmembrane region" description="Helical" evidence="5">
    <location>
        <begin position="278"/>
        <end position="295"/>
    </location>
</feature>
<feature type="transmembrane region" description="Helical" evidence="5">
    <location>
        <begin position="31"/>
        <end position="56"/>
    </location>
</feature>
<gene>
    <name evidence="7" type="ORF">GCM10023175_23010</name>
</gene>
<feature type="domain" description="Integral membrane bound transporter" evidence="6">
    <location>
        <begin position="200"/>
        <end position="320"/>
    </location>
</feature>
<evidence type="ECO:0000256" key="1">
    <source>
        <dbReference type="ARBA" id="ARBA00004141"/>
    </source>
</evidence>
<evidence type="ECO:0000256" key="2">
    <source>
        <dbReference type="ARBA" id="ARBA00022692"/>
    </source>
</evidence>
<comment type="caution">
    <text evidence="7">The sequence shown here is derived from an EMBL/GenBank/DDBJ whole genome shotgun (WGS) entry which is preliminary data.</text>
</comment>
<comment type="subcellular location">
    <subcellularLocation>
        <location evidence="1">Membrane</location>
        <topology evidence="1">Multi-pass membrane protein</topology>
    </subcellularLocation>
</comment>
<keyword evidence="4 5" id="KW-0472">Membrane</keyword>
<feature type="transmembrane region" description="Helical" evidence="5">
    <location>
        <begin position="186"/>
        <end position="204"/>
    </location>
</feature>
<evidence type="ECO:0000256" key="4">
    <source>
        <dbReference type="ARBA" id="ARBA00023136"/>
    </source>
</evidence>
<feature type="transmembrane region" description="Helical" evidence="5">
    <location>
        <begin position="94"/>
        <end position="111"/>
    </location>
</feature>
<organism evidence="7 8">
    <name type="scientific">Pseudonocardia xishanensis</name>
    <dbReference type="NCBI Taxonomy" id="630995"/>
    <lineage>
        <taxon>Bacteria</taxon>
        <taxon>Bacillati</taxon>
        <taxon>Actinomycetota</taxon>
        <taxon>Actinomycetes</taxon>
        <taxon>Pseudonocardiales</taxon>
        <taxon>Pseudonocardiaceae</taxon>
        <taxon>Pseudonocardia</taxon>
    </lineage>
</organism>
<feature type="transmembrane region" description="Helical" evidence="5">
    <location>
        <begin position="118"/>
        <end position="136"/>
    </location>
</feature>
<dbReference type="InterPro" id="IPR049453">
    <property type="entry name" value="Memb_transporter_dom"/>
</dbReference>
<keyword evidence="3 5" id="KW-1133">Transmembrane helix</keyword>
<evidence type="ECO:0000313" key="8">
    <source>
        <dbReference type="Proteomes" id="UP001501598"/>
    </source>
</evidence>
<dbReference type="Pfam" id="PF13515">
    <property type="entry name" value="FUSC_2"/>
    <property type="match status" value="1"/>
</dbReference>
<feature type="transmembrane region" description="Helical" evidence="5">
    <location>
        <begin position="68"/>
        <end position="88"/>
    </location>
</feature>
<keyword evidence="8" id="KW-1185">Reference proteome</keyword>
<accession>A0ABP8RQA5</accession>
<name>A0ABP8RQA5_9PSEU</name>
<feature type="transmembrane region" description="Helical" evidence="5">
    <location>
        <begin position="142"/>
        <end position="162"/>
    </location>
</feature>
<evidence type="ECO:0000256" key="5">
    <source>
        <dbReference type="SAM" id="Phobius"/>
    </source>
</evidence>
<evidence type="ECO:0000259" key="6">
    <source>
        <dbReference type="Pfam" id="PF13515"/>
    </source>
</evidence>
<evidence type="ECO:0000313" key="7">
    <source>
        <dbReference type="EMBL" id="GAA4544580.1"/>
    </source>
</evidence>
<dbReference type="Proteomes" id="UP001501598">
    <property type="component" value="Unassembled WGS sequence"/>
</dbReference>